<dbReference type="SUPFAM" id="SSF109854">
    <property type="entry name" value="DinB/YfiT-like putative metalloenzymes"/>
    <property type="match status" value="1"/>
</dbReference>
<dbReference type="PANTHER" id="PTHR40658">
    <property type="match status" value="1"/>
</dbReference>
<dbReference type="PIRSF" id="PIRSF031551">
    <property type="entry name" value="DUF1706"/>
    <property type="match status" value="1"/>
</dbReference>
<evidence type="ECO:0000313" key="1">
    <source>
        <dbReference type="EMBL" id="NNV21595.1"/>
    </source>
</evidence>
<protein>
    <submittedName>
        <fullName evidence="1">ClbS/DfsB family four-helix bundle protein</fullName>
    </submittedName>
</protein>
<organism evidence="2 3">
    <name type="scientific">Brucella pseudogrignonensis</name>
    <dbReference type="NCBI Taxonomy" id="419475"/>
    <lineage>
        <taxon>Bacteria</taxon>
        <taxon>Pseudomonadati</taxon>
        <taxon>Pseudomonadota</taxon>
        <taxon>Alphaproteobacteria</taxon>
        <taxon>Hyphomicrobiales</taxon>
        <taxon>Brucellaceae</taxon>
        <taxon>Brucella/Ochrobactrum group</taxon>
        <taxon>Brucella</taxon>
    </lineage>
</organism>
<dbReference type="RefSeq" id="WP_007872288.1">
    <property type="nucleotide sequence ID" value="NZ_CAXURC020000001.1"/>
</dbReference>
<proteinExistence type="predicted"/>
<dbReference type="EMBL" id="PKQI01000002">
    <property type="protein sequence ID" value="NNV21595.1"/>
    <property type="molecule type" value="Genomic_DNA"/>
</dbReference>
<dbReference type="InterPro" id="IPR012550">
    <property type="entry name" value="DUF1706"/>
</dbReference>
<keyword evidence="3" id="KW-1185">Reference proteome</keyword>
<dbReference type="Pfam" id="PF08020">
    <property type="entry name" value="DUF1706"/>
    <property type="match status" value="1"/>
</dbReference>
<dbReference type="Proteomes" id="UP000216188">
    <property type="component" value="Unassembled WGS sequence"/>
</dbReference>
<gene>
    <name evidence="2" type="ORF">CEV34_1377</name>
    <name evidence="1" type="ORF">EHE22_14280</name>
</gene>
<reference evidence="2 3" key="1">
    <citation type="submission" date="2017-07" db="EMBL/GenBank/DDBJ databases">
        <title>Phylogenetic study on the rhizospheric bacterium Ochrobactrum sp. A44.</title>
        <authorList>
            <person name="Krzyzanowska D.M."/>
            <person name="Ossowicki A."/>
            <person name="Rajewska M."/>
            <person name="Maciag T."/>
            <person name="Kaczynski Z."/>
            <person name="Czerwicka M."/>
            <person name="Jafra S."/>
        </authorList>
    </citation>
    <scope>NUCLEOTIDE SEQUENCE [LARGE SCALE GENOMIC DNA]</scope>
    <source>
        <strain evidence="2 3">CCUG 30717</strain>
    </source>
</reference>
<comment type="caution">
    <text evidence="2">The sequence shown here is derived from an EMBL/GenBank/DDBJ whole genome shotgun (WGS) entry which is preliminary data.</text>
</comment>
<sequence length="168" mass="19328">MAVPSSKHELLEAIETNYARLVLDLSRVKPEQAKSRTMEGHAKGTLMSVHDLVAYLTGWNELVLKWCERRDQGLAVDFPETDFKWNELGALAAKFYRDYETLSFEALLSRFETAKNALLTLIKARTDTELYGVLWYEKYTLGRMIQFNTSSPYANARGRLRKWLKASA</sequence>
<evidence type="ECO:0000313" key="3">
    <source>
        <dbReference type="Proteomes" id="UP000216188"/>
    </source>
</evidence>
<reference evidence="1 4" key="2">
    <citation type="submission" date="2018-11" db="EMBL/GenBank/DDBJ databases">
        <title>Genome sequencing and analysis.</title>
        <authorList>
            <person name="Huang Y.-T."/>
        </authorList>
    </citation>
    <scope>NUCLEOTIDE SEQUENCE [LARGE SCALE GENOMIC DNA]</scope>
    <source>
        <strain evidence="1 4">SHIN</strain>
    </source>
</reference>
<dbReference type="EMBL" id="NNRM01000016">
    <property type="protein sequence ID" value="OYR28146.1"/>
    <property type="molecule type" value="Genomic_DNA"/>
</dbReference>
<dbReference type="PANTHER" id="PTHR40658:SF3">
    <property type="entry name" value="CLBS_DFSB FAMILY FOUR-HELIX BUNDLE PROTEIN"/>
    <property type="match status" value="1"/>
</dbReference>
<dbReference type="InterPro" id="IPR034660">
    <property type="entry name" value="DinB/YfiT-like"/>
</dbReference>
<dbReference type="AlphaFoldDB" id="A0A256GMW0"/>
<dbReference type="Gene3D" id="1.20.120.450">
    <property type="entry name" value="dinb family like domain"/>
    <property type="match status" value="1"/>
</dbReference>
<evidence type="ECO:0000313" key="2">
    <source>
        <dbReference type="EMBL" id="OYR28146.1"/>
    </source>
</evidence>
<name>A0A256GMW0_9HYPH</name>
<dbReference type="STRING" id="419475.A8A54_17230"/>
<accession>A0A256GMW0</accession>
<dbReference type="Proteomes" id="UP000526233">
    <property type="component" value="Unassembled WGS sequence"/>
</dbReference>
<evidence type="ECO:0000313" key="4">
    <source>
        <dbReference type="Proteomes" id="UP000526233"/>
    </source>
</evidence>